<dbReference type="AlphaFoldDB" id="A0A085MKJ9"/>
<organism evidence="1 2">
    <name type="scientific">Trichuris suis</name>
    <name type="common">pig whipworm</name>
    <dbReference type="NCBI Taxonomy" id="68888"/>
    <lineage>
        <taxon>Eukaryota</taxon>
        <taxon>Metazoa</taxon>
        <taxon>Ecdysozoa</taxon>
        <taxon>Nematoda</taxon>
        <taxon>Enoplea</taxon>
        <taxon>Dorylaimia</taxon>
        <taxon>Trichinellida</taxon>
        <taxon>Trichuridae</taxon>
        <taxon>Trichuris</taxon>
    </lineage>
</organism>
<sequence length="105" mass="11974">MQLKSVGYRRSITKDLNRHTLIVPQIDPFKYVAILPAAKVLNQAIVIQTTVFQGRGFVTQQMHIFNELGFFTTEQPNEKAPNDRFAKAPSIDSQKNILPEQFNLT</sequence>
<name>A0A085MKJ9_9BILA</name>
<evidence type="ECO:0000313" key="2">
    <source>
        <dbReference type="Proteomes" id="UP000030764"/>
    </source>
</evidence>
<dbReference type="Proteomes" id="UP000030764">
    <property type="component" value="Unassembled WGS sequence"/>
</dbReference>
<gene>
    <name evidence="1" type="ORF">M513_01415</name>
</gene>
<reference evidence="1 2" key="1">
    <citation type="journal article" date="2014" name="Nat. Genet.">
        <title>Genome and transcriptome of the porcine whipworm Trichuris suis.</title>
        <authorList>
            <person name="Jex A.R."/>
            <person name="Nejsum P."/>
            <person name="Schwarz E.M."/>
            <person name="Hu L."/>
            <person name="Young N.D."/>
            <person name="Hall R.S."/>
            <person name="Korhonen P.K."/>
            <person name="Liao S."/>
            <person name="Thamsborg S."/>
            <person name="Xia J."/>
            <person name="Xu P."/>
            <person name="Wang S."/>
            <person name="Scheerlinck J.P."/>
            <person name="Hofmann A."/>
            <person name="Sternberg P.W."/>
            <person name="Wang J."/>
            <person name="Gasser R.B."/>
        </authorList>
    </citation>
    <scope>NUCLEOTIDE SEQUENCE [LARGE SCALE GENOMIC DNA]</scope>
    <source>
        <strain evidence="1">DCEP-RM93M</strain>
    </source>
</reference>
<protein>
    <submittedName>
        <fullName evidence="1">Uncharacterized protein</fullName>
    </submittedName>
</protein>
<keyword evidence="2" id="KW-1185">Reference proteome</keyword>
<evidence type="ECO:0000313" key="1">
    <source>
        <dbReference type="EMBL" id="KFD57745.1"/>
    </source>
</evidence>
<proteinExistence type="predicted"/>
<dbReference type="EMBL" id="KL363187">
    <property type="protein sequence ID" value="KFD57745.1"/>
    <property type="molecule type" value="Genomic_DNA"/>
</dbReference>
<accession>A0A085MKJ9</accession>